<dbReference type="InterPro" id="IPR013106">
    <property type="entry name" value="Ig_V-set"/>
</dbReference>
<feature type="domain" description="Ig-like" evidence="4">
    <location>
        <begin position="1"/>
        <end position="97"/>
    </location>
</feature>
<dbReference type="InterPro" id="IPR036179">
    <property type="entry name" value="Ig-like_dom_sf"/>
</dbReference>
<dbReference type="Ensembl" id="ENSCCNT00000015363.1">
    <property type="protein sequence ID" value="ENSCCNP00000011727.1"/>
    <property type="gene ID" value="ENSCCNG00000012167.1"/>
</dbReference>
<sequence length="106" mass="11370">SGPGVVKSSQTLSLTCAVSGIRQPPGKSLEWFGYTNSGGGTSYNSSLKSRFSISRDTSKNQFSLQLSSVTAEDTGTYYCTRYTVRGTQHEPTQTSLQEQTGPQGGY</sequence>
<evidence type="ECO:0000256" key="3">
    <source>
        <dbReference type="ARBA" id="ARBA00043265"/>
    </source>
</evidence>
<protein>
    <recommendedName>
        <fullName evidence="4">Ig-like domain-containing protein</fullName>
    </recommendedName>
</protein>
<evidence type="ECO:0000256" key="2">
    <source>
        <dbReference type="ARBA" id="ARBA00023130"/>
    </source>
</evidence>
<dbReference type="GO" id="GO:0005576">
    <property type="term" value="C:extracellular region"/>
    <property type="evidence" value="ECO:0007669"/>
    <property type="project" value="UniProtKB-ARBA"/>
</dbReference>
<dbReference type="PROSITE" id="PS50835">
    <property type="entry name" value="IG_LIKE"/>
    <property type="match status" value="1"/>
</dbReference>
<name>A0A8C0ZQU5_CASCN</name>
<dbReference type="SMART" id="SM00406">
    <property type="entry name" value="IGv"/>
    <property type="match status" value="1"/>
</dbReference>
<organism evidence="5">
    <name type="scientific">Castor canadensis</name>
    <name type="common">American beaver</name>
    <dbReference type="NCBI Taxonomy" id="51338"/>
    <lineage>
        <taxon>Eukaryota</taxon>
        <taxon>Metazoa</taxon>
        <taxon>Chordata</taxon>
        <taxon>Craniata</taxon>
        <taxon>Vertebrata</taxon>
        <taxon>Euteleostomi</taxon>
        <taxon>Mammalia</taxon>
        <taxon>Eutheria</taxon>
        <taxon>Euarchontoglires</taxon>
        <taxon>Glires</taxon>
        <taxon>Rodentia</taxon>
        <taxon>Castorimorpha</taxon>
        <taxon>Castoridae</taxon>
        <taxon>Castor</taxon>
    </lineage>
</organism>
<keyword evidence="2" id="KW-1064">Adaptive immunity</keyword>
<dbReference type="GO" id="GO:0002250">
    <property type="term" value="P:adaptive immune response"/>
    <property type="evidence" value="ECO:0007669"/>
    <property type="project" value="UniProtKB-KW"/>
</dbReference>
<evidence type="ECO:0000259" key="4">
    <source>
        <dbReference type="PROSITE" id="PS50835"/>
    </source>
</evidence>
<evidence type="ECO:0000313" key="5">
    <source>
        <dbReference type="Ensembl" id="ENSCCNP00000011727.1"/>
    </source>
</evidence>
<dbReference type="GO" id="GO:0019814">
    <property type="term" value="C:immunoglobulin complex"/>
    <property type="evidence" value="ECO:0007669"/>
    <property type="project" value="UniProtKB-KW"/>
</dbReference>
<reference evidence="5" key="1">
    <citation type="submission" date="2023-09" db="UniProtKB">
        <authorList>
            <consortium name="Ensembl"/>
        </authorList>
    </citation>
    <scope>IDENTIFICATION</scope>
</reference>
<dbReference type="InterPro" id="IPR007110">
    <property type="entry name" value="Ig-like_dom"/>
</dbReference>
<dbReference type="InterPro" id="IPR003599">
    <property type="entry name" value="Ig_sub"/>
</dbReference>
<dbReference type="PANTHER" id="PTHR23266">
    <property type="entry name" value="IMMUNOGLOBULIN HEAVY CHAIN"/>
    <property type="match status" value="1"/>
</dbReference>
<dbReference type="InterPro" id="IPR050199">
    <property type="entry name" value="IgHV"/>
</dbReference>
<dbReference type="SUPFAM" id="SSF48726">
    <property type="entry name" value="Immunoglobulin"/>
    <property type="match status" value="1"/>
</dbReference>
<evidence type="ECO:0000256" key="1">
    <source>
        <dbReference type="ARBA" id="ARBA00022859"/>
    </source>
</evidence>
<keyword evidence="1" id="KW-0391">Immunity</keyword>
<proteinExistence type="predicted"/>
<dbReference type="Gene3D" id="2.60.40.10">
    <property type="entry name" value="Immunoglobulins"/>
    <property type="match status" value="1"/>
</dbReference>
<dbReference type="InterPro" id="IPR013783">
    <property type="entry name" value="Ig-like_fold"/>
</dbReference>
<dbReference type="SMART" id="SM00409">
    <property type="entry name" value="IG"/>
    <property type="match status" value="1"/>
</dbReference>
<dbReference type="AlphaFoldDB" id="A0A8C0ZQU5"/>
<accession>A0A8C0ZQU5</accession>
<keyword evidence="3" id="KW-1280">Immunoglobulin</keyword>
<dbReference type="Pfam" id="PF07686">
    <property type="entry name" value="V-set"/>
    <property type="match status" value="1"/>
</dbReference>